<organism evidence="2 3">
    <name type="scientific">Cirrhinus mrigala</name>
    <name type="common">Mrigala</name>
    <dbReference type="NCBI Taxonomy" id="683832"/>
    <lineage>
        <taxon>Eukaryota</taxon>
        <taxon>Metazoa</taxon>
        <taxon>Chordata</taxon>
        <taxon>Craniata</taxon>
        <taxon>Vertebrata</taxon>
        <taxon>Euteleostomi</taxon>
        <taxon>Actinopterygii</taxon>
        <taxon>Neopterygii</taxon>
        <taxon>Teleostei</taxon>
        <taxon>Ostariophysi</taxon>
        <taxon>Cypriniformes</taxon>
        <taxon>Cyprinidae</taxon>
        <taxon>Labeoninae</taxon>
        <taxon>Labeonini</taxon>
        <taxon>Cirrhinus</taxon>
    </lineage>
</organism>
<evidence type="ECO:0000313" key="2">
    <source>
        <dbReference type="EMBL" id="KAL0147015.1"/>
    </source>
</evidence>
<proteinExistence type="predicted"/>
<dbReference type="AlphaFoldDB" id="A0ABD0MDL1"/>
<dbReference type="EMBL" id="JAMKFB020000831">
    <property type="protein sequence ID" value="KAL0147015.1"/>
    <property type="molecule type" value="Genomic_DNA"/>
</dbReference>
<comment type="caution">
    <text evidence="2">The sequence shown here is derived from an EMBL/GenBank/DDBJ whole genome shotgun (WGS) entry which is preliminary data.</text>
</comment>
<name>A0ABD0MDL1_CIRMR</name>
<evidence type="ECO:0000256" key="1">
    <source>
        <dbReference type="SAM" id="MobiDB-lite"/>
    </source>
</evidence>
<evidence type="ECO:0000313" key="3">
    <source>
        <dbReference type="Proteomes" id="UP001529510"/>
    </source>
</evidence>
<keyword evidence="3" id="KW-1185">Reference proteome</keyword>
<feature type="non-terminal residue" evidence="2">
    <location>
        <position position="109"/>
    </location>
</feature>
<sequence>MVVLQVYQAKLLRGMDESGPDLTAFKDLRSTTNLALCATKMTAQAIGRSMASLVVLECYLWLTLTEIEVVDNVCLPDLQRRKRKGPSLTPKTSPQATSFLSPSTLFGSR</sequence>
<feature type="compositionally biased region" description="Polar residues" evidence="1">
    <location>
        <begin position="89"/>
        <end position="109"/>
    </location>
</feature>
<accession>A0ABD0MDL1</accession>
<gene>
    <name evidence="2" type="ORF">M9458_057539</name>
</gene>
<reference evidence="2 3" key="1">
    <citation type="submission" date="2024-05" db="EMBL/GenBank/DDBJ databases">
        <title>Genome sequencing and assembly of Indian major carp, Cirrhinus mrigala (Hamilton, 1822).</title>
        <authorList>
            <person name="Mohindra V."/>
            <person name="Chowdhury L.M."/>
            <person name="Lal K."/>
            <person name="Jena J.K."/>
        </authorList>
    </citation>
    <scope>NUCLEOTIDE SEQUENCE [LARGE SCALE GENOMIC DNA]</scope>
    <source>
        <strain evidence="2">CM1030</strain>
        <tissue evidence="2">Blood</tissue>
    </source>
</reference>
<dbReference type="Proteomes" id="UP001529510">
    <property type="component" value="Unassembled WGS sequence"/>
</dbReference>
<feature type="region of interest" description="Disordered" evidence="1">
    <location>
        <begin position="81"/>
        <end position="109"/>
    </location>
</feature>
<protein>
    <submittedName>
        <fullName evidence="2">Uncharacterized protein</fullName>
    </submittedName>
</protein>